<accession>A0ACB8SJZ8</accession>
<sequence>EESDEDNGDETAPQRRREPARMAKKARGAVPAIAFGSPKRLVNPLPKRRKAVAQSGVSSSPGPLPPSSDVEAPSTPPRPSKLLANGAIPFTPLAAKNAAAGPLTGKQTPQTKTVVRVANKHFRIKIAIDDAFPVDAIVVQWAKASFLEACNEVGAPRRAARFHHDQIYVDLMVGIIKRCVSQIRGEVKTKAQAIVPSHFGFADKPATEVAAIVAKLTDRSAFYFEDPEKRKGLFLNSIIPKIMAAQWFARKSAEGCGIYASHFNPASVEFIAFAITTAQCVLGDWVQGVSAPSTNDFTHDEYDPIYRKHIKSLNKFRNKKPAAFAKLQTHIWSEAW</sequence>
<proteinExistence type="predicted"/>
<protein>
    <submittedName>
        <fullName evidence="1">Uncharacterized protein</fullName>
    </submittedName>
</protein>
<dbReference type="Proteomes" id="UP000814140">
    <property type="component" value="Unassembled WGS sequence"/>
</dbReference>
<evidence type="ECO:0000313" key="1">
    <source>
        <dbReference type="EMBL" id="KAI0056854.1"/>
    </source>
</evidence>
<comment type="caution">
    <text evidence="1">The sequence shown here is derived from an EMBL/GenBank/DDBJ whole genome shotgun (WGS) entry which is preliminary data.</text>
</comment>
<evidence type="ECO:0000313" key="2">
    <source>
        <dbReference type="Proteomes" id="UP000814140"/>
    </source>
</evidence>
<organism evidence="1 2">
    <name type="scientific">Artomyces pyxidatus</name>
    <dbReference type="NCBI Taxonomy" id="48021"/>
    <lineage>
        <taxon>Eukaryota</taxon>
        <taxon>Fungi</taxon>
        <taxon>Dikarya</taxon>
        <taxon>Basidiomycota</taxon>
        <taxon>Agaricomycotina</taxon>
        <taxon>Agaricomycetes</taxon>
        <taxon>Russulales</taxon>
        <taxon>Auriscalpiaceae</taxon>
        <taxon>Artomyces</taxon>
    </lineage>
</organism>
<reference evidence="1" key="2">
    <citation type="journal article" date="2022" name="New Phytol.">
        <title>Evolutionary transition to the ectomycorrhizal habit in the genomes of a hyperdiverse lineage of mushroom-forming fungi.</title>
        <authorList>
            <person name="Looney B."/>
            <person name="Miyauchi S."/>
            <person name="Morin E."/>
            <person name="Drula E."/>
            <person name="Courty P.E."/>
            <person name="Kohler A."/>
            <person name="Kuo A."/>
            <person name="LaButti K."/>
            <person name="Pangilinan J."/>
            <person name="Lipzen A."/>
            <person name="Riley R."/>
            <person name="Andreopoulos W."/>
            <person name="He G."/>
            <person name="Johnson J."/>
            <person name="Nolan M."/>
            <person name="Tritt A."/>
            <person name="Barry K.W."/>
            <person name="Grigoriev I.V."/>
            <person name="Nagy L.G."/>
            <person name="Hibbett D."/>
            <person name="Henrissat B."/>
            <person name="Matheny P.B."/>
            <person name="Labbe J."/>
            <person name="Martin F.M."/>
        </authorList>
    </citation>
    <scope>NUCLEOTIDE SEQUENCE</scope>
    <source>
        <strain evidence="1">HHB10654</strain>
    </source>
</reference>
<name>A0ACB8SJZ8_9AGAM</name>
<dbReference type="EMBL" id="MU277257">
    <property type="protein sequence ID" value="KAI0056854.1"/>
    <property type="molecule type" value="Genomic_DNA"/>
</dbReference>
<gene>
    <name evidence="1" type="ORF">BV25DRAFT_1813368</name>
</gene>
<feature type="non-terminal residue" evidence="1">
    <location>
        <position position="1"/>
    </location>
</feature>
<reference evidence="1" key="1">
    <citation type="submission" date="2021-03" db="EMBL/GenBank/DDBJ databases">
        <authorList>
            <consortium name="DOE Joint Genome Institute"/>
            <person name="Ahrendt S."/>
            <person name="Looney B.P."/>
            <person name="Miyauchi S."/>
            <person name="Morin E."/>
            <person name="Drula E."/>
            <person name="Courty P.E."/>
            <person name="Chicoki N."/>
            <person name="Fauchery L."/>
            <person name="Kohler A."/>
            <person name="Kuo A."/>
            <person name="Labutti K."/>
            <person name="Pangilinan J."/>
            <person name="Lipzen A."/>
            <person name="Riley R."/>
            <person name="Andreopoulos W."/>
            <person name="He G."/>
            <person name="Johnson J."/>
            <person name="Barry K.W."/>
            <person name="Grigoriev I.V."/>
            <person name="Nagy L."/>
            <person name="Hibbett D."/>
            <person name="Henrissat B."/>
            <person name="Matheny P.B."/>
            <person name="Labbe J."/>
            <person name="Martin F."/>
        </authorList>
    </citation>
    <scope>NUCLEOTIDE SEQUENCE</scope>
    <source>
        <strain evidence="1">HHB10654</strain>
    </source>
</reference>
<keyword evidence="2" id="KW-1185">Reference proteome</keyword>